<dbReference type="Pfam" id="PF05301">
    <property type="entry name" value="Acetyltransf_16"/>
    <property type="match status" value="1"/>
</dbReference>
<dbReference type="Proteomes" id="UP000198287">
    <property type="component" value="Unassembled WGS sequence"/>
</dbReference>
<keyword evidence="1 3" id="KW-0808">Transferase</keyword>
<evidence type="ECO:0000313" key="7">
    <source>
        <dbReference type="Proteomes" id="UP000198287"/>
    </source>
</evidence>
<comment type="function">
    <text evidence="3">Specifically acetylates 'Lys-40' in alpha-tubulin on the lumenal side of microtubules. Promotes microtubule destabilization and accelerates microtubule dynamics; this activity may be independent of acetylation activity. Acetylates alpha-tubulin with a slow enzymatic rate, due to a catalytic site that is not optimized for acetyl transfer. Enters the microtubule through each end and diffuses quickly throughout the lumen of microtubules. Acetylates only long/old microtubules because of its slow acetylation rate since it does not have time to act on dynamically unstable microtubules before the enzyme is released.</text>
</comment>
<dbReference type="GO" id="GO:0019799">
    <property type="term" value="F:tubulin N-acetyltransferase activity"/>
    <property type="evidence" value="ECO:0007669"/>
    <property type="project" value="UniProtKB-UniRule"/>
</dbReference>
<feature type="domain" description="N-acetyltransferase" evidence="5">
    <location>
        <begin position="1"/>
        <end position="196"/>
    </location>
</feature>
<dbReference type="HAMAP" id="MF_03130">
    <property type="entry name" value="mec17"/>
    <property type="match status" value="1"/>
</dbReference>
<protein>
    <recommendedName>
        <fullName evidence="3">Alpha-tubulin N-acetyltransferase</fullName>
        <shortName evidence="3">Alpha-TAT</shortName>
        <shortName evidence="3">TAT</shortName>
        <ecNumber evidence="3">2.3.1.108</ecNumber>
    </recommendedName>
    <alternativeName>
        <fullName evidence="3">Acetyltransferase mec-17 homolog</fullName>
    </alternativeName>
</protein>
<dbReference type="PANTHER" id="PTHR12327">
    <property type="entry name" value="ALPHA-TUBULIN N-ACETYLTRANSFERASE 1"/>
    <property type="match status" value="1"/>
</dbReference>
<organism evidence="6 7">
    <name type="scientific">Folsomia candida</name>
    <name type="common">Springtail</name>
    <dbReference type="NCBI Taxonomy" id="158441"/>
    <lineage>
        <taxon>Eukaryota</taxon>
        <taxon>Metazoa</taxon>
        <taxon>Ecdysozoa</taxon>
        <taxon>Arthropoda</taxon>
        <taxon>Hexapoda</taxon>
        <taxon>Collembola</taxon>
        <taxon>Entomobryomorpha</taxon>
        <taxon>Isotomoidea</taxon>
        <taxon>Isotomidae</taxon>
        <taxon>Proisotominae</taxon>
        <taxon>Folsomia</taxon>
    </lineage>
</organism>
<dbReference type="Gene3D" id="3.40.630.30">
    <property type="match status" value="1"/>
</dbReference>
<dbReference type="GO" id="GO:0005874">
    <property type="term" value="C:microtubule"/>
    <property type="evidence" value="ECO:0007669"/>
    <property type="project" value="InterPro"/>
</dbReference>
<evidence type="ECO:0000259" key="5">
    <source>
        <dbReference type="PROSITE" id="PS51730"/>
    </source>
</evidence>
<dbReference type="GO" id="GO:0048666">
    <property type="term" value="P:neuron development"/>
    <property type="evidence" value="ECO:0007669"/>
    <property type="project" value="UniProtKB-UniRule"/>
</dbReference>
<feature type="region of interest" description="Disordered" evidence="4">
    <location>
        <begin position="272"/>
        <end position="317"/>
    </location>
</feature>
<dbReference type="OrthoDB" id="447510at2759"/>
<accession>A0A226DNZ9</accession>
<comment type="catalytic activity">
    <reaction evidence="3">
        <text>L-lysyl-[alpha-tubulin] + acetyl-CoA = N(6)-acetyl-L-lysyl-[alpha-tubulin] + CoA + H(+)</text>
        <dbReference type="Rhea" id="RHEA:15277"/>
        <dbReference type="Rhea" id="RHEA-COMP:11278"/>
        <dbReference type="Rhea" id="RHEA-COMP:11279"/>
        <dbReference type="ChEBI" id="CHEBI:15378"/>
        <dbReference type="ChEBI" id="CHEBI:29969"/>
        <dbReference type="ChEBI" id="CHEBI:57287"/>
        <dbReference type="ChEBI" id="CHEBI:57288"/>
        <dbReference type="ChEBI" id="CHEBI:61930"/>
        <dbReference type="EC" id="2.3.1.108"/>
    </reaction>
</comment>
<reference evidence="6 7" key="1">
    <citation type="submission" date="2015-12" db="EMBL/GenBank/DDBJ databases">
        <title>The genome of Folsomia candida.</title>
        <authorList>
            <person name="Faddeeva A."/>
            <person name="Derks M.F."/>
            <person name="Anvar Y."/>
            <person name="Smit S."/>
            <person name="Van Straalen N."/>
            <person name="Roelofs D."/>
        </authorList>
    </citation>
    <scope>NUCLEOTIDE SEQUENCE [LARGE SCALE GENOMIC DNA]</scope>
    <source>
        <strain evidence="6 7">VU population</strain>
        <tissue evidence="6">Whole body</tissue>
    </source>
</reference>
<proteinExistence type="inferred from homology"/>
<name>A0A226DNZ9_FOLCA</name>
<sequence length="394" mass="44938">MEYAFQLSELFPEEITVIGNDLIPIGCPMLNQLGPKIVRERVSEILDTMGRASAEAQSLHSIITNAEKLKSGENKLYMFCDFVSNRAVGLLKIGKKKLFLFDDAGTQHELNPFCILDFYIHESRQRQVDDDDVVVDKDKGAGKYLFDHMLREEGIPVQHFAIDRPSDKFVYFLRKHYGCTKVLPQVNNFVLFDGFFTDRADYQGKKKRWEGLDQTADIRHVAHPKDKASRMEDSLTYNVEPLIHLRNGAQLPPNYTQRRHINSIGDILQPNHGGVNQPVNHHHHGNGTTGNGANGNGHHHVDHHDFIRPSSTRGSSVAGDRFDLQVIDTAAVGDLEYDQLRRQPRRISRLTSLNASDIEIHYQFNVQNMRSEQFQKLRTSSRNHGVDQGHEALW</sequence>
<comment type="similarity">
    <text evidence="3">Belongs to the acetyltransferase ATAT1 family.</text>
</comment>
<feature type="binding site" evidence="3">
    <location>
        <begin position="166"/>
        <end position="175"/>
    </location>
    <ligand>
        <name>acetyl-CoA</name>
        <dbReference type="ChEBI" id="CHEBI:57288"/>
    </ligand>
</feature>
<keyword evidence="7" id="KW-1185">Reference proteome</keyword>
<dbReference type="InterPro" id="IPR038746">
    <property type="entry name" value="Atat"/>
</dbReference>
<comment type="caution">
    <text evidence="6">The sequence shown here is derived from an EMBL/GenBank/DDBJ whole genome shotgun (WGS) entry which is preliminary data.</text>
</comment>
<dbReference type="PROSITE" id="PS51730">
    <property type="entry name" value="GNAT_ATAT"/>
    <property type="match status" value="1"/>
</dbReference>
<evidence type="ECO:0000313" key="6">
    <source>
        <dbReference type="EMBL" id="OXA46820.1"/>
    </source>
</evidence>
<dbReference type="GO" id="GO:0070507">
    <property type="term" value="P:regulation of microtubule cytoskeleton organization"/>
    <property type="evidence" value="ECO:0007669"/>
    <property type="project" value="UniProtKB-UniRule"/>
</dbReference>
<comment type="caution">
    <text evidence="3">Lacks conserved residue(s) required for the propagation of feature annotation.</text>
</comment>
<dbReference type="EMBL" id="LNIX01000014">
    <property type="protein sequence ID" value="OXA46820.1"/>
    <property type="molecule type" value="Genomic_DNA"/>
</dbReference>
<evidence type="ECO:0000256" key="4">
    <source>
        <dbReference type="SAM" id="MobiDB-lite"/>
    </source>
</evidence>
<dbReference type="InterPro" id="IPR007965">
    <property type="entry name" value="GNAT_ATAT"/>
</dbReference>
<evidence type="ECO:0000256" key="3">
    <source>
        <dbReference type="HAMAP-Rule" id="MF_03130"/>
    </source>
</evidence>
<dbReference type="EC" id="2.3.1.108" evidence="3"/>
<dbReference type="AlphaFoldDB" id="A0A226DNZ9"/>
<gene>
    <name evidence="6" type="ORF">Fcan01_18383</name>
</gene>
<evidence type="ECO:0000256" key="2">
    <source>
        <dbReference type="ARBA" id="ARBA00023315"/>
    </source>
</evidence>
<feature type="site" description="Crucial for catalytic activity" evidence="3">
    <location>
        <position position="57"/>
    </location>
</feature>
<evidence type="ECO:0000256" key="1">
    <source>
        <dbReference type="ARBA" id="ARBA00022679"/>
    </source>
</evidence>
<dbReference type="PANTHER" id="PTHR12327:SF0">
    <property type="entry name" value="ALPHA-TUBULIN N-ACETYLTRANSFERASE 1"/>
    <property type="match status" value="1"/>
</dbReference>
<keyword evidence="2 3" id="KW-0012">Acyltransferase</keyword>